<evidence type="ECO:0000259" key="5">
    <source>
        <dbReference type="Pfam" id="PF00496"/>
    </source>
</evidence>
<dbReference type="Pfam" id="PF00496">
    <property type="entry name" value="SBP_bac_5"/>
    <property type="match status" value="1"/>
</dbReference>
<dbReference type="GO" id="GO:1904680">
    <property type="term" value="F:peptide transmembrane transporter activity"/>
    <property type="evidence" value="ECO:0007669"/>
    <property type="project" value="TreeGrafter"/>
</dbReference>
<dbReference type="InterPro" id="IPR030678">
    <property type="entry name" value="Peptide/Ni-bd"/>
</dbReference>
<comment type="caution">
    <text evidence="6">The sequence shown here is derived from an EMBL/GenBank/DDBJ whole genome shotgun (WGS) entry which is preliminary data.</text>
</comment>
<dbReference type="InterPro" id="IPR000914">
    <property type="entry name" value="SBP_5_dom"/>
</dbReference>
<dbReference type="SUPFAM" id="SSF53850">
    <property type="entry name" value="Periplasmic binding protein-like II"/>
    <property type="match status" value="1"/>
</dbReference>
<dbReference type="GO" id="GO:0015833">
    <property type="term" value="P:peptide transport"/>
    <property type="evidence" value="ECO:0007669"/>
    <property type="project" value="TreeGrafter"/>
</dbReference>
<dbReference type="Proteomes" id="UP000177913">
    <property type="component" value="Unassembled WGS sequence"/>
</dbReference>
<dbReference type="InterPro" id="IPR039424">
    <property type="entry name" value="SBP_5"/>
</dbReference>
<comment type="similarity">
    <text evidence="1">Belongs to the bacterial solute-binding protein 5 family.</text>
</comment>
<name>A0A1F7GWS8_9BACT</name>
<protein>
    <recommendedName>
        <fullName evidence="5">Solute-binding protein family 5 domain-containing protein</fullName>
    </recommendedName>
</protein>
<dbReference type="Gene3D" id="3.40.190.10">
    <property type="entry name" value="Periplasmic binding protein-like II"/>
    <property type="match status" value="2"/>
</dbReference>
<dbReference type="Gene3D" id="3.10.105.10">
    <property type="entry name" value="Dipeptide-binding Protein, Domain 3"/>
    <property type="match status" value="1"/>
</dbReference>
<evidence type="ECO:0000313" key="6">
    <source>
        <dbReference type="EMBL" id="OGK23333.1"/>
    </source>
</evidence>
<keyword evidence="4" id="KW-0812">Transmembrane</keyword>
<evidence type="ECO:0000313" key="7">
    <source>
        <dbReference type="Proteomes" id="UP000177913"/>
    </source>
</evidence>
<evidence type="ECO:0000256" key="2">
    <source>
        <dbReference type="ARBA" id="ARBA00022448"/>
    </source>
</evidence>
<dbReference type="PIRSF" id="PIRSF002741">
    <property type="entry name" value="MppA"/>
    <property type="match status" value="1"/>
</dbReference>
<dbReference type="AlphaFoldDB" id="A0A1F7GWS8"/>
<dbReference type="EMBL" id="MFZO01000048">
    <property type="protein sequence ID" value="OGK23333.1"/>
    <property type="molecule type" value="Genomic_DNA"/>
</dbReference>
<dbReference type="PANTHER" id="PTHR30290:SF9">
    <property type="entry name" value="OLIGOPEPTIDE-BINDING PROTEIN APPA"/>
    <property type="match status" value="1"/>
</dbReference>
<dbReference type="PANTHER" id="PTHR30290">
    <property type="entry name" value="PERIPLASMIC BINDING COMPONENT OF ABC TRANSPORTER"/>
    <property type="match status" value="1"/>
</dbReference>
<keyword evidence="2" id="KW-0813">Transport</keyword>
<keyword evidence="3" id="KW-0732">Signal</keyword>
<feature type="transmembrane region" description="Helical" evidence="4">
    <location>
        <begin position="25"/>
        <end position="47"/>
    </location>
</feature>
<reference evidence="6 7" key="1">
    <citation type="journal article" date="2016" name="Nat. Commun.">
        <title>Thousands of microbial genomes shed light on interconnected biogeochemical processes in an aquifer system.</title>
        <authorList>
            <person name="Anantharaman K."/>
            <person name="Brown C.T."/>
            <person name="Hug L.A."/>
            <person name="Sharon I."/>
            <person name="Castelle C.J."/>
            <person name="Probst A.J."/>
            <person name="Thomas B.C."/>
            <person name="Singh A."/>
            <person name="Wilkins M.J."/>
            <person name="Karaoz U."/>
            <person name="Brodie E.L."/>
            <person name="Williams K.H."/>
            <person name="Hubbard S.S."/>
            <person name="Banfield J.F."/>
        </authorList>
    </citation>
    <scope>NUCLEOTIDE SEQUENCE [LARGE SCALE GENOMIC DNA]</scope>
</reference>
<keyword evidence="4" id="KW-0472">Membrane</keyword>
<dbReference type="CDD" id="cd00995">
    <property type="entry name" value="PBP2_NikA_DppA_OppA_like"/>
    <property type="match status" value="1"/>
</dbReference>
<dbReference type="GO" id="GO:0042597">
    <property type="term" value="C:periplasmic space"/>
    <property type="evidence" value="ECO:0007669"/>
    <property type="project" value="UniProtKB-ARBA"/>
</dbReference>
<keyword evidence="4" id="KW-1133">Transmembrane helix</keyword>
<evidence type="ECO:0000256" key="1">
    <source>
        <dbReference type="ARBA" id="ARBA00005695"/>
    </source>
</evidence>
<gene>
    <name evidence="6" type="ORF">A3C25_06345</name>
</gene>
<proteinExistence type="inferred from homology"/>
<organism evidence="6 7">
    <name type="scientific">Candidatus Roizmanbacteria bacterium RIFCSPHIGHO2_02_FULL_38_11</name>
    <dbReference type="NCBI Taxonomy" id="1802039"/>
    <lineage>
        <taxon>Bacteria</taxon>
        <taxon>Candidatus Roizmaniibacteriota</taxon>
    </lineage>
</organism>
<sequence length="454" mass="52723">MTISKKTFRYYYWVSLEFIKKHLRIFLLSFLLSFIIIVSLISFSPYIQTLFLTKKDVIGVIGEFDYNSLPDEVIGKISNALLFINEKGEFIPTIASTWEIADDGKEYRFHIRDGLIWSDGKKFDAKDIPYQFKDIETKVIDDKTIYFKLKKPLPIFPTYLKKPIIRYPLIGVAGLYKVDRIKSRFGSITEVSLSPNKKDIPFIVYKFYKTETDLVNAYKTGEINQMLISKKSVVDIFKNWKNSSVSKSVDYTRLLTLFFNFNNSFLKQKEVRQAINMAIDKSKFKDSGEISLGPITPISWAYSLNLKNPVFDPSSAEEILKKSGNASESSQLKFFTYYDYLNDAEEIVRSLKDAGLEVNLNLASSEKPANFDLFLAFWNVPSDPDQYFFWHSTQKQGNLGEYKNVKIDKLLEDARNTGSVDDRKELYEEFQRVISDDPPAAFFYFPYIYTVKRK</sequence>
<feature type="domain" description="Solute-binding protein family 5" evidence="5">
    <location>
        <begin position="133"/>
        <end position="397"/>
    </location>
</feature>
<accession>A0A1F7GWS8</accession>
<evidence type="ECO:0000256" key="4">
    <source>
        <dbReference type="SAM" id="Phobius"/>
    </source>
</evidence>
<evidence type="ECO:0000256" key="3">
    <source>
        <dbReference type="ARBA" id="ARBA00022729"/>
    </source>
</evidence>
<dbReference type="GO" id="GO:0043190">
    <property type="term" value="C:ATP-binding cassette (ABC) transporter complex"/>
    <property type="evidence" value="ECO:0007669"/>
    <property type="project" value="InterPro"/>
</dbReference>